<comment type="caution">
    <text evidence="1">The sequence shown here is derived from an EMBL/GenBank/DDBJ whole genome shotgun (WGS) entry which is preliminary data.</text>
</comment>
<dbReference type="OrthoDB" id="2257459at2759"/>
<dbReference type="Proteomes" id="UP000603453">
    <property type="component" value="Unassembled WGS sequence"/>
</dbReference>
<dbReference type="AlphaFoldDB" id="A0A8H7RFP3"/>
<accession>A0A8H7RFP3</accession>
<reference evidence="1" key="1">
    <citation type="submission" date="2020-12" db="EMBL/GenBank/DDBJ databases">
        <title>Metabolic potential, ecology and presence of endohyphal bacteria is reflected in genomic diversity of Mucoromycotina.</title>
        <authorList>
            <person name="Muszewska A."/>
            <person name="Okrasinska A."/>
            <person name="Steczkiewicz K."/>
            <person name="Drgas O."/>
            <person name="Orlowska M."/>
            <person name="Perlinska-Lenart U."/>
            <person name="Aleksandrzak-Piekarczyk T."/>
            <person name="Szatraj K."/>
            <person name="Zielenkiewicz U."/>
            <person name="Pilsyk S."/>
            <person name="Malc E."/>
            <person name="Mieczkowski P."/>
            <person name="Kruszewska J.S."/>
            <person name="Biernat P."/>
            <person name="Pawlowska J."/>
        </authorList>
    </citation>
    <scope>NUCLEOTIDE SEQUENCE</scope>
    <source>
        <strain evidence="1">WA0000017839</strain>
    </source>
</reference>
<keyword evidence="2" id="KW-1185">Reference proteome</keyword>
<sequence>MIIDFDSPTEILPPKVNSNMIDSLTESIKAVSTGVGSKSTRSTNLRKCYLDSHKSTTLGLGREVLLKQFSDLEDIYIPSLWKHVTVDCAFSLERASIYKEERDVERTLRLQHEVMKPVSIPK</sequence>
<evidence type="ECO:0000313" key="2">
    <source>
        <dbReference type="Proteomes" id="UP000603453"/>
    </source>
</evidence>
<dbReference type="EMBL" id="JAEPRD010000015">
    <property type="protein sequence ID" value="KAG2209490.1"/>
    <property type="molecule type" value="Genomic_DNA"/>
</dbReference>
<proteinExistence type="predicted"/>
<name>A0A8H7RFP3_9FUNG</name>
<protein>
    <submittedName>
        <fullName evidence="1">Uncharacterized protein</fullName>
    </submittedName>
</protein>
<organism evidence="1 2">
    <name type="scientific">Mucor saturninus</name>
    <dbReference type="NCBI Taxonomy" id="64648"/>
    <lineage>
        <taxon>Eukaryota</taxon>
        <taxon>Fungi</taxon>
        <taxon>Fungi incertae sedis</taxon>
        <taxon>Mucoromycota</taxon>
        <taxon>Mucoromycotina</taxon>
        <taxon>Mucoromycetes</taxon>
        <taxon>Mucorales</taxon>
        <taxon>Mucorineae</taxon>
        <taxon>Mucoraceae</taxon>
        <taxon>Mucor</taxon>
    </lineage>
</organism>
<gene>
    <name evidence="1" type="ORF">INT47_008334</name>
</gene>
<evidence type="ECO:0000313" key="1">
    <source>
        <dbReference type="EMBL" id="KAG2209490.1"/>
    </source>
</evidence>